<protein>
    <submittedName>
        <fullName evidence="1">Cytochrome d ubiquinol oxidase subunit II</fullName>
    </submittedName>
</protein>
<name>A0ACC5UBK2_9FLAO</name>
<gene>
    <name evidence="1" type="ORF">KO493_13350</name>
</gene>
<evidence type="ECO:0000313" key="1">
    <source>
        <dbReference type="EMBL" id="MBU2951686.1"/>
    </source>
</evidence>
<reference evidence="1" key="1">
    <citation type="submission" date="2021-05" db="EMBL/GenBank/DDBJ databases">
        <title>Draft genomes of bacteria isolated from model marine particles.</title>
        <authorList>
            <person name="Datta M.S."/>
            <person name="Schwartzman J.A."/>
            <person name="Enke T.N."/>
            <person name="Saavedra J."/>
            <person name="Cermak N."/>
            <person name="Cordero O.X."/>
        </authorList>
    </citation>
    <scope>NUCLEOTIDE SEQUENCE</scope>
    <source>
        <strain evidence="1">I2M19</strain>
    </source>
</reference>
<organism evidence="1 2">
    <name type="scientific">Pseudotamlana agarivorans</name>
    <dbReference type="NCBI Taxonomy" id="481183"/>
    <lineage>
        <taxon>Bacteria</taxon>
        <taxon>Pseudomonadati</taxon>
        <taxon>Bacteroidota</taxon>
        <taxon>Flavobacteriia</taxon>
        <taxon>Flavobacteriales</taxon>
        <taxon>Flavobacteriaceae</taxon>
        <taxon>Pseudotamlana</taxon>
    </lineage>
</organism>
<proteinExistence type="predicted"/>
<sequence length="339" mass="37934">MLNIVLFFLMVSLLLYVILAGADFGAGIVELFSTKKSQQLTKKTLYRVMGPVWEANHIWIIILVVILWVGFPKFYNVLVIYLHIPLTLVLLGITMRGVAFVFRHYDAFKDKSQILYDWMFRFSSLITPIFLGMTAGSMLSGQLIITENYQDYNFVELFIQPWFNGFSILVGVFFAALCAFLASILLIGESHANDRHVYVTKAEKATAAVVGIGFIVICYGFYHELTFVTDFIKTPLTLGFVILSFILIFPLVQSIKKAKKVATRALAGVQVTLILTAAFVTHFPVLIIGYNTEINLIETASPEKVINVLAISLIIGGAVILPGLFHLLKSFKMIKVLDD</sequence>
<accession>A0ACC5UBK2</accession>
<keyword evidence="2" id="KW-1185">Reference proteome</keyword>
<comment type="caution">
    <text evidence="1">The sequence shown here is derived from an EMBL/GenBank/DDBJ whole genome shotgun (WGS) entry which is preliminary data.</text>
</comment>
<dbReference type="EMBL" id="JAHKPD010000018">
    <property type="protein sequence ID" value="MBU2951686.1"/>
    <property type="molecule type" value="Genomic_DNA"/>
</dbReference>
<evidence type="ECO:0000313" key="2">
    <source>
        <dbReference type="Proteomes" id="UP001647509"/>
    </source>
</evidence>
<dbReference type="Proteomes" id="UP001647509">
    <property type="component" value="Unassembled WGS sequence"/>
</dbReference>